<evidence type="ECO:0000256" key="2">
    <source>
        <dbReference type="ARBA" id="ARBA00022692"/>
    </source>
</evidence>
<feature type="transmembrane region" description="Helical" evidence="6">
    <location>
        <begin position="30"/>
        <end position="56"/>
    </location>
</feature>
<evidence type="ECO:0000313" key="9">
    <source>
        <dbReference type="Proteomes" id="UP001157418"/>
    </source>
</evidence>
<evidence type="ECO:0000313" key="8">
    <source>
        <dbReference type="EMBL" id="CAH1439492.1"/>
    </source>
</evidence>
<dbReference type="PANTHER" id="PTHR31234:SF65">
    <property type="entry name" value="LATE EMBRYOGENESIS ABUNDANT PROTEIN, LEA_2 SUBGROUP"/>
    <property type="match status" value="1"/>
</dbReference>
<gene>
    <name evidence="8" type="ORF">LVIROSA_LOCUS25685</name>
</gene>
<sequence length="213" mass="23709">MDIEKKDEQPLRSSPLTHTDEPRQRKRRRCIICCASVTGVILTILLVLLILGLTVFKAKKPVMTVNSVALQDLNVSFHTFPVRVSLNLSLDLGISIENPNKVGVKYKPSSASLLYRGNEVGQVPIPAGEIGSDDTRELNLTVTVFADRLLSDSDMYRDLLSGNLPFTTYTRIKAKVRVLFIHIHVTSISTCDVNIDIVGRRIANQTCNYQNSL</sequence>
<dbReference type="Gene3D" id="2.60.40.1820">
    <property type="match status" value="1"/>
</dbReference>
<evidence type="ECO:0000259" key="7">
    <source>
        <dbReference type="Pfam" id="PF03168"/>
    </source>
</evidence>
<evidence type="ECO:0000256" key="4">
    <source>
        <dbReference type="ARBA" id="ARBA00023136"/>
    </source>
</evidence>
<dbReference type="GO" id="GO:0098542">
    <property type="term" value="P:defense response to other organism"/>
    <property type="evidence" value="ECO:0007669"/>
    <property type="project" value="InterPro"/>
</dbReference>
<reference evidence="8 9" key="1">
    <citation type="submission" date="2022-01" db="EMBL/GenBank/DDBJ databases">
        <authorList>
            <person name="Xiong W."/>
            <person name="Schranz E."/>
        </authorList>
    </citation>
    <scope>NUCLEOTIDE SEQUENCE [LARGE SCALE GENOMIC DNA]</scope>
</reference>
<feature type="domain" description="Late embryogenesis abundant protein LEA-2 subgroup" evidence="7">
    <location>
        <begin position="94"/>
        <end position="186"/>
    </location>
</feature>
<dbReference type="Pfam" id="PF03168">
    <property type="entry name" value="LEA_2"/>
    <property type="match status" value="1"/>
</dbReference>
<dbReference type="InterPro" id="IPR044839">
    <property type="entry name" value="NDR1-like"/>
</dbReference>
<evidence type="ECO:0000256" key="3">
    <source>
        <dbReference type="ARBA" id="ARBA00022989"/>
    </source>
</evidence>
<evidence type="ECO:0000256" key="5">
    <source>
        <dbReference type="SAM" id="MobiDB-lite"/>
    </source>
</evidence>
<dbReference type="AlphaFoldDB" id="A0AAU9NNN6"/>
<evidence type="ECO:0000256" key="1">
    <source>
        <dbReference type="ARBA" id="ARBA00004167"/>
    </source>
</evidence>
<keyword evidence="4 6" id="KW-0472">Membrane</keyword>
<keyword evidence="2 6" id="KW-0812">Transmembrane</keyword>
<dbReference type="InterPro" id="IPR004864">
    <property type="entry name" value="LEA_2"/>
</dbReference>
<feature type="compositionally biased region" description="Basic and acidic residues" evidence="5">
    <location>
        <begin position="1"/>
        <end position="10"/>
    </location>
</feature>
<protein>
    <recommendedName>
        <fullName evidence="7">Late embryogenesis abundant protein LEA-2 subgroup domain-containing protein</fullName>
    </recommendedName>
</protein>
<comment type="caution">
    <text evidence="8">The sequence shown here is derived from an EMBL/GenBank/DDBJ whole genome shotgun (WGS) entry which is preliminary data.</text>
</comment>
<feature type="region of interest" description="Disordered" evidence="5">
    <location>
        <begin position="1"/>
        <end position="21"/>
    </location>
</feature>
<dbReference type="PANTHER" id="PTHR31234">
    <property type="entry name" value="LATE EMBRYOGENESIS ABUNDANT (LEA) HYDROXYPROLINE-RICH GLYCOPROTEIN FAMILY"/>
    <property type="match status" value="1"/>
</dbReference>
<proteinExistence type="predicted"/>
<name>A0AAU9NNN6_9ASTR</name>
<dbReference type="SUPFAM" id="SSF117070">
    <property type="entry name" value="LEA14-like"/>
    <property type="match status" value="1"/>
</dbReference>
<dbReference type="EMBL" id="CAKMRJ010004923">
    <property type="protein sequence ID" value="CAH1439492.1"/>
    <property type="molecule type" value="Genomic_DNA"/>
</dbReference>
<dbReference type="GO" id="GO:0016020">
    <property type="term" value="C:membrane"/>
    <property type="evidence" value="ECO:0007669"/>
    <property type="project" value="UniProtKB-SubCell"/>
</dbReference>
<organism evidence="8 9">
    <name type="scientific">Lactuca virosa</name>
    <dbReference type="NCBI Taxonomy" id="75947"/>
    <lineage>
        <taxon>Eukaryota</taxon>
        <taxon>Viridiplantae</taxon>
        <taxon>Streptophyta</taxon>
        <taxon>Embryophyta</taxon>
        <taxon>Tracheophyta</taxon>
        <taxon>Spermatophyta</taxon>
        <taxon>Magnoliopsida</taxon>
        <taxon>eudicotyledons</taxon>
        <taxon>Gunneridae</taxon>
        <taxon>Pentapetalae</taxon>
        <taxon>asterids</taxon>
        <taxon>campanulids</taxon>
        <taxon>Asterales</taxon>
        <taxon>Asteraceae</taxon>
        <taxon>Cichorioideae</taxon>
        <taxon>Cichorieae</taxon>
        <taxon>Lactucinae</taxon>
        <taxon>Lactuca</taxon>
    </lineage>
</organism>
<evidence type="ECO:0000256" key="6">
    <source>
        <dbReference type="SAM" id="Phobius"/>
    </source>
</evidence>
<comment type="subcellular location">
    <subcellularLocation>
        <location evidence="1">Membrane</location>
        <topology evidence="1">Single-pass membrane protein</topology>
    </subcellularLocation>
</comment>
<keyword evidence="3 6" id="KW-1133">Transmembrane helix</keyword>
<keyword evidence="9" id="KW-1185">Reference proteome</keyword>
<accession>A0AAU9NNN6</accession>
<dbReference type="Proteomes" id="UP001157418">
    <property type="component" value="Unassembled WGS sequence"/>
</dbReference>